<dbReference type="GO" id="GO:0071037">
    <property type="term" value="P:nuclear polyadenylation-dependent snRNA catabolic process"/>
    <property type="evidence" value="ECO:0007669"/>
    <property type="project" value="TreeGrafter"/>
</dbReference>
<accession>A0A5B8MAP7</accession>
<dbReference type="SUPFAM" id="SSF47819">
    <property type="entry name" value="HRDC-like"/>
    <property type="match status" value="1"/>
</dbReference>
<dbReference type="InterPro" id="IPR036397">
    <property type="entry name" value="RNaseH_sf"/>
</dbReference>
<dbReference type="GO" id="GO:0071035">
    <property type="term" value="P:nuclear polyadenylation-dependent rRNA catabolic process"/>
    <property type="evidence" value="ECO:0007669"/>
    <property type="project" value="TreeGrafter"/>
</dbReference>
<name>A0A5B8MAP7_9CHLO</name>
<dbReference type="InterPro" id="IPR010997">
    <property type="entry name" value="HRDC-like_sf"/>
</dbReference>
<organism evidence="3 4">
    <name type="scientific">Chloropicon primus</name>
    <dbReference type="NCBI Taxonomy" id="1764295"/>
    <lineage>
        <taxon>Eukaryota</taxon>
        <taxon>Viridiplantae</taxon>
        <taxon>Chlorophyta</taxon>
        <taxon>Chloropicophyceae</taxon>
        <taxon>Chloropicales</taxon>
        <taxon>Chloropicaceae</taxon>
        <taxon>Chloropicon</taxon>
    </lineage>
</organism>
<keyword evidence="3" id="KW-0540">Nuclease</keyword>
<dbReference type="Proteomes" id="UP000316726">
    <property type="component" value="Chromosome 1"/>
</dbReference>
<evidence type="ECO:0000313" key="3">
    <source>
        <dbReference type="EMBL" id="QDZ17518.1"/>
    </source>
</evidence>
<dbReference type="GO" id="GO:0000176">
    <property type="term" value="C:nuclear exosome (RNase complex)"/>
    <property type="evidence" value="ECO:0007669"/>
    <property type="project" value="TreeGrafter"/>
</dbReference>
<feature type="region of interest" description="Disordered" evidence="1">
    <location>
        <begin position="35"/>
        <end position="60"/>
    </location>
</feature>
<dbReference type="OrthoDB" id="2250022at2759"/>
<keyword evidence="3" id="KW-0378">Hydrolase</keyword>
<dbReference type="GO" id="GO:0000467">
    <property type="term" value="P:exonucleolytic trimming to generate mature 3'-end of 5.8S rRNA from tricistronic rRNA transcript (SSU-rRNA, 5.8S rRNA, LSU-rRNA)"/>
    <property type="evidence" value="ECO:0007669"/>
    <property type="project" value="InterPro"/>
</dbReference>
<dbReference type="InterPro" id="IPR012337">
    <property type="entry name" value="RNaseH-like_sf"/>
</dbReference>
<dbReference type="AlphaFoldDB" id="A0A5B8MAP7"/>
<reference evidence="3 4" key="1">
    <citation type="submission" date="2018-07" db="EMBL/GenBank/DDBJ databases">
        <title>The complete nuclear genome of the prasinophyte Chloropicon primus (CCMP1205).</title>
        <authorList>
            <person name="Pombert J.-F."/>
            <person name="Otis C."/>
            <person name="Turmel M."/>
            <person name="Lemieux C."/>
        </authorList>
    </citation>
    <scope>NUCLEOTIDE SEQUENCE [LARGE SCALE GENOMIC DNA]</scope>
    <source>
        <strain evidence="3 4">CCMP1205</strain>
    </source>
</reference>
<dbReference type="GO" id="GO:0071040">
    <property type="term" value="P:nuclear polyadenylation-dependent antisense transcript catabolic process"/>
    <property type="evidence" value="ECO:0007669"/>
    <property type="project" value="TreeGrafter"/>
</dbReference>
<dbReference type="STRING" id="1764295.A0A5B8MAP7"/>
<dbReference type="InterPro" id="IPR002562">
    <property type="entry name" value="3'-5'_exonuclease_dom"/>
</dbReference>
<dbReference type="Gene3D" id="3.30.420.10">
    <property type="entry name" value="Ribonuclease H-like superfamily/Ribonuclease H"/>
    <property type="match status" value="1"/>
</dbReference>
<dbReference type="GO" id="GO:0003727">
    <property type="term" value="F:single-stranded RNA binding"/>
    <property type="evidence" value="ECO:0007669"/>
    <property type="project" value="TreeGrafter"/>
</dbReference>
<dbReference type="PANTHER" id="PTHR12124:SF68">
    <property type="entry name" value="PROTEIN RRP6-LIKE 3"/>
    <property type="match status" value="1"/>
</dbReference>
<dbReference type="GO" id="GO:0000175">
    <property type="term" value="F:3'-5'-RNA exonuclease activity"/>
    <property type="evidence" value="ECO:0007669"/>
    <property type="project" value="InterPro"/>
</dbReference>
<dbReference type="Pfam" id="PF00570">
    <property type="entry name" value="HRDC"/>
    <property type="match status" value="1"/>
</dbReference>
<evidence type="ECO:0000259" key="2">
    <source>
        <dbReference type="SMART" id="SM00474"/>
    </source>
</evidence>
<dbReference type="GO" id="GO:0005730">
    <property type="term" value="C:nucleolus"/>
    <property type="evidence" value="ECO:0007669"/>
    <property type="project" value="TreeGrafter"/>
</dbReference>
<evidence type="ECO:0000313" key="4">
    <source>
        <dbReference type="Proteomes" id="UP000316726"/>
    </source>
</evidence>
<dbReference type="InterPro" id="IPR045092">
    <property type="entry name" value="Rrp6-like"/>
</dbReference>
<proteinExistence type="predicted"/>
<dbReference type="PANTHER" id="PTHR12124">
    <property type="entry name" value="POLYMYOSITIS/SCLERODERMA AUTOANTIGEN-RELATED"/>
    <property type="match status" value="1"/>
</dbReference>
<protein>
    <submittedName>
        <fullName evidence="3">3'-5' exonuclease</fullName>
    </submittedName>
</protein>
<keyword evidence="3" id="KW-0269">Exonuclease</keyword>
<dbReference type="InterPro" id="IPR002121">
    <property type="entry name" value="HRDC_dom"/>
</dbReference>
<evidence type="ECO:0000256" key="1">
    <source>
        <dbReference type="SAM" id="MobiDB-lite"/>
    </source>
</evidence>
<dbReference type="GO" id="GO:0071039">
    <property type="term" value="P:nuclear polyadenylation-dependent CUT catabolic process"/>
    <property type="evidence" value="ECO:0007669"/>
    <property type="project" value="TreeGrafter"/>
</dbReference>
<feature type="domain" description="3'-5' exonuclease" evidence="2">
    <location>
        <begin position="119"/>
        <end position="291"/>
    </location>
</feature>
<feature type="compositionally biased region" description="Basic residues" evidence="1">
    <location>
        <begin position="37"/>
        <end position="60"/>
    </location>
</feature>
<dbReference type="EMBL" id="CP031034">
    <property type="protein sequence ID" value="QDZ17518.1"/>
    <property type="molecule type" value="Genomic_DNA"/>
</dbReference>
<gene>
    <name evidence="3" type="ORF">A3770_01p00360</name>
</gene>
<feature type="region of interest" description="Disordered" evidence="1">
    <location>
        <begin position="684"/>
        <end position="719"/>
    </location>
</feature>
<dbReference type="GO" id="GO:0071038">
    <property type="term" value="P:TRAMP-dependent tRNA surveillance pathway"/>
    <property type="evidence" value="ECO:0007669"/>
    <property type="project" value="TreeGrafter"/>
</dbReference>
<dbReference type="GO" id="GO:0071044">
    <property type="term" value="P:histone mRNA catabolic process"/>
    <property type="evidence" value="ECO:0007669"/>
    <property type="project" value="TreeGrafter"/>
</dbReference>
<dbReference type="SMART" id="SM00474">
    <property type="entry name" value="35EXOc"/>
    <property type="match status" value="1"/>
</dbReference>
<dbReference type="GO" id="GO:0071036">
    <property type="term" value="P:nuclear polyadenylation-dependent snoRNA catabolic process"/>
    <property type="evidence" value="ECO:0007669"/>
    <property type="project" value="TreeGrafter"/>
</dbReference>
<dbReference type="SUPFAM" id="SSF53098">
    <property type="entry name" value="Ribonuclease H-like"/>
    <property type="match status" value="1"/>
</dbReference>
<sequence>MVEGKGWEYWVKVGVGGGVGVVAAGWAWTRWMETKARKTHQQKGKKGRTKEKKKKNHPKRIVAQKEATTIKIPPSFDVGCGLTIKGLIESADEATVTSRLFPQRAAGGTAKSGAHRYRHRWVDSVPGLSSLRAALEGEREISLDMEHHHYYSFLGVTCLLQIYVPGKQIAYLVDAISLKSEEVKEYLGPVLENAEVLKVIHGAGNDVLWLQRDFKVHLVNIFDTEQVAKILQKEKSSLGSLLVIYFGVTKETKYQMADWRQRPLDPGMVEYALMDIYFLPSLKLILARELIETSLRVACKPSKYVLAYTSSQKVALRTYKHKRRKPEKLAMSILRKGKKRNWIDEGVSVDLRLWKRLAKWRNDVAEAIDVSLHALMPDYVLCQVALRASSSLTEKSLLEFLFPYMDKIIFKEKIQPHLASLLRALLCDNTVVSEQGRGDKAHGKKTREMKRQQYVERFRRKTPAYDSCKILSKTGKPLSYCDRKKLQWYLKEKLATLVESDGEGYPSIIRLNFQHNSTDQQKRSPGVYPKSKGNYCVGCGEPKNYLRWHVIPTIYRHNFPIGLKSHRSDDIVVLCVHCHEVASAAADRLKSEIAKELSIPLLAVDSSNGPTWKVWTRAHKAAMVLGVQGDRIPTKREAELKQDVGNAFEGISAAEVNMAHVVAILSSSKSSKAKQVVDRLLESVKNGGGEANGAGPKSSQKMSVRRPDAATPGKKRSGQYVHGAKVVGHLVEHGGEQALLDLIVRFKKRFVESLSPKHLPEGWSLSTT</sequence>
<dbReference type="GO" id="GO:0071051">
    <property type="term" value="P:poly(A)-dependent snoRNA 3'-end processing"/>
    <property type="evidence" value="ECO:0007669"/>
    <property type="project" value="TreeGrafter"/>
</dbReference>
<dbReference type="GO" id="GO:0000166">
    <property type="term" value="F:nucleotide binding"/>
    <property type="evidence" value="ECO:0007669"/>
    <property type="project" value="InterPro"/>
</dbReference>
<dbReference type="Pfam" id="PF01612">
    <property type="entry name" value="DNA_pol_A_exo1"/>
    <property type="match status" value="1"/>
</dbReference>
<keyword evidence="4" id="KW-1185">Reference proteome</keyword>